<evidence type="ECO:0000256" key="6">
    <source>
        <dbReference type="ARBA" id="ARBA00023136"/>
    </source>
</evidence>
<feature type="transmembrane region" description="Helical" evidence="7">
    <location>
        <begin position="863"/>
        <end position="886"/>
    </location>
</feature>
<proteinExistence type="inferred from homology"/>
<dbReference type="FunFam" id="1.20.1640.10:FF:000018">
    <property type="entry name" value="Transmembrane transport protein MmpL10"/>
    <property type="match status" value="1"/>
</dbReference>
<feature type="transmembrane region" description="Helical" evidence="7">
    <location>
        <begin position="371"/>
        <end position="397"/>
    </location>
</feature>
<dbReference type="OrthoDB" id="4747874at2"/>
<reference evidence="9 10" key="1">
    <citation type="submission" date="2016-01" db="EMBL/GenBank/DDBJ databases">
        <title>The new phylogeny of the genus Mycobacterium.</title>
        <authorList>
            <person name="Tarcisio F."/>
            <person name="Conor M."/>
            <person name="Antonella G."/>
            <person name="Elisabetta G."/>
            <person name="Giulia F.S."/>
            <person name="Sara T."/>
            <person name="Anna F."/>
            <person name="Clotilde B."/>
            <person name="Roberto B."/>
            <person name="Veronica D.S."/>
            <person name="Fabio R."/>
            <person name="Monica P."/>
            <person name="Olivier J."/>
            <person name="Enrico T."/>
            <person name="Nicola S."/>
        </authorList>
    </citation>
    <scope>NUCLEOTIDE SEQUENCE [LARGE SCALE GENOMIC DNA]</scope>
    <source>
        <strain evidence="9 10">DSM 44852</strain>
    </source>
</reference>
<gene>
    <name evidence="9" type="ORF">AWC05_05800</name>
</gene>
<feature type="transmembrane region" description="Helical" evidence="7">
    <location>
        <begin position="892"/>
        <end position="914"/>
    </location>
</feature>
<comment type="caution">
    <text evidence="9">The sequence shown here is derived from an EMBL/GenBank/DDBJ whole genome shotgun (WGS) entry which is preliminary data.</text>
</comment>
<evidence type="ECO:0000256" key="3">
    <source>
        <dbReference type="ARBA" id="ARBA00022475"/>
    </source>
</evidence>
<feature type="transmembrane region" description="Helical" evidence="7">
    <location>
        <begin position="194"/>
        <end position="213"/>
    </location>
</feature>
<evidence type="ECO:0000256" key="2">
    <source>
        <dbReference type="ARBA" id="ARBA00010157"/>
    </source>
</evidence>
<feature type="transmembrane region" description="Helical" evidence="7">
    <location>
        <begin position="220"/>
        <end position="239"/>
    </location>
</feature>
<comment type="subcellular location">
    <subcellularLocation>
        <location evidence="1">Cell membrane</location>
        <topology evidence="1">Multi-pass membrane protein</topology>
    </subcellularLocation>
</comment>
<dbReference type="PROSITE" id="PS50156">
    <property type="entry name" value="SSD"/>
    <property type="match status" value="1"/>
</dbReference>
<evidence type="ECO:0000256" key="1">
    <source>
        <dbReference type="ARBA" id="ARBA00004651"/>
    </source>
</evidence>
<feature type="transmembrane region" description="Helical" evidence="7">
    <location>
        <begin position="790"/>
        <end position="814"/>
    </location>
</feature>
<dbReference type="FunFam" id="1.20.1640.10:FF:000020">
    <property type="entry name" value="Transmembrane transport protein MmpL10"/>
    <property type="match status" value="1"/>
</dbReference>
<dbReference type="SUPFAM" id="SSF82866">
    <property type="entry name" value="Multidrug efflux transporter AcrB transmembrane domain"/>
    <property type="match status" value="2"/>
</dbReference>
<dbReference type="NCBIfam" id="TIGR00833">
    <property type="entry name" value="actII"/>
    <property type="match status" value="1"/>
</dbReference>
<feature type="transmembrane region" description="Helical" evidence="7">
    <location>
        <begin position="820"/>
        <end position="842"/>
    </location>
</feature>
<dbReference type="InterPro" id="IPR000731">
    <property type="entry name" value="SSD"/>
</dbReference>
<evidence type="ECO:0000256" key="7">
    <source>
        <dbReference type="SAM" id="Phobius"/>
    </source>
</evidence>
<evidence type="ECO:0000313" key="10">
    <source>
        <dbReference type="Proteomes" id="UP000193010"/>
    </source>
</evidence>
<keyword evidence="6 7" id="KW-0472">Membrane</keyword>
<keyword evidence="5 7" id="KW-1133">Transmembrane helix</keyword>
<dbReference type="GO" id="GO:0005886">
    <property type="term" value="C:plasma membrane"/>
    <property type="evidence" value="ECO:0007669"/>
    <property type="project" value="UniProtKB-SubCell"/>
</dbReference>
<dbReference type="InterPro" id="IPR004869">
    <property type="entry name" value="MMPL_dom"/>
</dbReference>
<feature type="transmembrane region" description="Helical" evidence="7">
    <location>
        <begin position="251"/>
        <end position="272"/>
    </location>
</feature>
<dbReference type="RefSeq" id="WP_085226195.1">
    <property type="nucleotide sequence ID" value="NZ_AP022576.1"/>
</dbReference>
<feature type="transmembrane region" description="Helical" evidence="7">
    <location>
        <begin position="21"/>
        <end position="40"/>
    </location>
</feature>
<dbReference type="PANTHER" id="PTHR33406">
    <property type="entry name" value="MEMBRANE PROTEIN MJ1562-RELATED"/>
    <property type="match status" value="1"/>
</dbReference>
<dbReference type="Proteomes" id="UP000193010">
    <property type="component" value="Unassembled WGS sequence"/>
</dbReference>
<comment type="similarity">
    <text evidence="2">Belongs to the resistance-nodulation-cell division (RND) (TC 2.A.6) family. MmpL subfamily.</text>
</comment>
<dbReference type="Gene3D" id="1.20.1640.10">
    <property type="entry name" value="Multidrug efflux transporter AcrB transmembrane domain"/>
    <property type="match status" value="2"/>
</dbReference>
<protein>
    <recommendedName>
        <fullName evidence="8">SSD domain-containing protein</fullName>
    </recommendedName>
</protein>
<keyword evidence="10" id="KW-1185">Reference proteome</keyword>
<evidence type="ECO:0000256" key="4">
    <source>
        <dbReference type="ARBA" id="ARBA00022692"/>
    </source>
</evidence>
<organism evidence="9 10">
    <name type="scientific">Mycobacterium florentinum</name>
    <dbReference type="NCBI Taxonomy" id="292462"/>
    <lineage>
        <taxon>Bacteria</taxon>
        <taxon>Bacillati</taxon>
        <taxon>Actinomycetota</taxon>
        <taxon>Actinomycetes</taxon>
        <taxon>Mycobacteriales</taxon>
        <taxon>Mycobacteriaceae</taxon>
        <taxon>Mycobacterium</taxon>
        <taxon>Mycobacterium simiae complex</taxon>
    </lineage>
</organism>
<dbReference type="PANTHER" id="PTHR33406:SF6">
    <property type="entry name" value="MEMBRANE PROTEIN YDGH-RELATED"/>
    <property type="match status" value="1"/>
</dbReference>
<feature type="domain" description="SSD" evidence="8">
    <location>
        <begin position="225"/>
        <end position="350"/>
    </location>
</feature>
<accession>A0A1X1TTZ4</accession>
<dbReference type="EMBL" id="LQOV01000034">
    <property type="protein sequence ID" value="ORV48060.1"/>
    <property type="molecule type" value="Genomic_DNA"/>
</dbReference>
<feature type="transmembrane region" description="Helical" evidence="7">
    <location>
        <begin position="293"/>
        <end position="317"/>
    </location>
</feature>
<keyword evidence="3" id="KW-1003">Cell membrane</keyword>
<evidence type="ECO:0000313" key="9">
    <source>
        <dbReference type="EMBL" id="ORV48060.1"/>
    </source>
</evidence>
<evidence type="ECO:0000256" key="5">
    <source>
        <dbReference type="ARBA" id="ARBA00022989"/>
    </source>
</evidence>
<feature type="transmembrane region" description="Helical" evidence="7">
    <location>
        <begin position="329"/>
        <end position="350"/>
    </location>
</feature>
<sequence length="971" mass="105343">MSNQTNEQQTRPFVPRNIRRLALPILLFWVALAALTNIAVPQLEEVGKTHNVALNSPDAPSLKAIKRIGQAFHEFDTDSSAMIVLEGDKPLGADAHRFYDEMIRKLEQDHKHVEHVQDYWGDTLTAAGSQSSDGKAAYVQVNLAGNQGSALANEGVGAIRDIIDHMKPPPGVKAYVTGAAPLISDQFDVGSKGTAKVTAITIGMIAVMLFFVYRSVLTTLLVLGTVMIEMSAARGLVAFLGNEGIIGLSTYATNIMTLLVIAAGTDYAIFFAGRYQEAREAGEDRENAFYTMYHGTTHVVLGSGLTVAGATACLSFTRLPYFQSLGIPAALGVLVALFAALTLGPAILFLGSKAGIFDPKRAMRTRGWRRIGTAIVRWPGAVLAAACALALVGLIALPGYKTSYDTRPYMPADAPANIGYTAAEKHFSRARLEPELLMVETDHDMRNPESMLILDKVAKAVFHVPGVAQVQTITRPLGTPLVHSSLAFVVSNQSAAQQQNLTYQRDRADDALKQANELSKTIDILRQQFVLQQQLAGTTHDETESFHDTLATIKDLRDKIANFDDFFRPIRSYFYWEKHCYDIPACFAFRSLFDALDGIDQLTEKFENLTASLDKLDALQPKLVALIPPQIQSQETNRDLTLANYATLSGIYAQNALALENSTALGKAFDAAKNDDTFYLPPEVFDNPDFKRGLKLFLSPDGKAARMIVTHDGDPATPEGISHIDPIAKAAHEALKGTPMANAGIYLGGTAATYKDIADGAKYDLLIVAFAALSLILLIMMIITRSLIAAVVIVGTVALSLGASFGLSVLVWQYLFGIQLYWVVLALAIILLLAVGSDYNLLLISRFKEEIHAGLNTGIIRAMAGSGSVVTSAGIVFAVTMCAFVFSGFQVLGQIGTTIGLGLLFDTLIVRSFMTPSIARLLGRWFWWPQVVRPRPASTMLRPYGPRPAVRQLLLWEDGDTVAPKATASAR</sequence>
<dbReference type="STRING" id="292462.AWC05_05800"/>
<dbReference type="InterPro" id="IPR004707">
    <property type="entry name" value="MmpL_fam"/>
</dbReference>
<evidence type="ECO:0000259" key="8">
    <source>
        <dbReference type="PROSITE" id="PS50156"/>
    </source>
</evidence>
<dbReference type="AlphaFoldDB" id="A0A1X1TTZ4"/>
<dbReference type="InterPro" id="IPR050545">
    <property type="entry name" value="Mycobact_MmpL"/>
</dbReference>
<keyword evidence="4 7" id="KW-0812">Transmembrane</keyword>
<dbReference type="Pfam" id="PF03176">
    <property type="entry name" value="MMPL"/>
    <property type="match status" value="2"/>
</dbReference>
<name>A0A1X1TTZ4_MYCFL</name>
<feature type="transmembrane region" description="Helical" evidence="7">
    <location>
        <begin position="765"/>
        <end position="783"/>
    </location>
</feature>